<dbReference type="Proteomes" id="UP000326396">
    <property type="component" value="Linkage Group LG4"/>
</dbReference>
<dbReference type="AlphaFoldDB" id="A0A5N6MY60"/>
<feature type="region of interest" description="Disordered" evidence="1">
    <location>
        <begin position="1"/>
        <end position="45"/>
    </location>
</feature>
<reference evidence="2 3" key="1">
    <citation type="submission" date="2019-05" db="EMBL/GenBank/DDBJ databases">
        <title>Mikania micrantha, genome provides insights into the molecular mechanism of rapid growth.</title>
        <authorList>
            <person name="Liu B."/>
        </authorList>
    </citation>
    <scope>NUCLEOTIDE SEQUENCE [LARGE SCALE GENOMIC DNA]</scope>
    <source>
        <strain evidence="2">NLD-2019</strain>
        <tissue evidence="2">Leaf</tissue>
    </source>
</reference>
<sequence>MSDSLKLDNTTNKEAEDTTNLVEQPEDENKLKNPNNDKQEENRVDEEERFWNWAFDTFLPTNVADENEGSEDIYDPDEDYVLPAQDYLHLQYENRPEDEYVPRDPWQDEYEISYSCHNPWEDENDNATVTLFPSTTALQLVAIIDGATVSSCQSSSVLVANGELRCSCAVNNNRSKQWRKRRLREQNHRQFRRRGTYEKTRSNSSKTYYYDGVS</sequence>
<name>A0A5N6MY60_9ASTR</name>
<organism evidence="2 3">
    <name type="scientific">Mikania micrantha</name>
    <name type="common">bitter vine</name>
    <dbReference type="NCBI Taxonomy" id="192012"/>
    <lineage>
        <taxon>Eukaryota</taxon>
        <taxon>Viridiplantae</taxon>
        <taxon>Streptophyta</taxon>
        <taxon>Embryophyta</taxon>
        <taxon>Tracheophyta</taxon>
        <taxon>Spermatophyta</taxon>
        <taxon>Magnoliopsida</taxon>
        <taxon>eudicotyledons</taxon>
        <taxon>Gunneridae</taxon>
        <taxon>Pentapetalae</taxon>
        <taxon>asterids</taxon>
        <taxon>campanulids</taxon>
        <taxon>Asterales</taxon>
        <taxon>Asteraceae</taxon>
        <taxon>Asteroideae</taxon>
        <taxon>Heliantheae alliance</taxon>
        <taxon>Eupatorieae</taxon>
        <taxon>Mikania</taxon>
    </lineage>
</organism>
<evidence type="ECO:0000256" key="1">
    <source>
        <dbReference type="SAM" id="MobiDB-lite"/>
    </source>
</evidence>
<accession>A0A5N6MY60</accession>
<gene>
    <name evidence="2" type="ORF">E3N88_27425</name>
</gene>
<feature type="compositionally biased region" description="Basic and acidic residues" evidence="1">
    <location>
        <begin position="27"/>
        <end position="42"/>
    </location>
</feature>
<proteinExistence type="predicted"/>
<dbReference type="EMBL" id="SZYD01000014">
    <property type="protein sequence ID" value="KAD4178834.1"/>
    <property type="molecule type" value="Genomic_DNA"/>
</dbReference>
<keyword evidence="3" id="KW-1185">Reference proteome</keyword>
<protein>
    <submittedName>
        <fullName evidence="2">Uncharacterized protein</fullName>
    </submittedName>
</protein>
<comment type="caution">
    <text evidence="2">The sequence shown here is derived from an EMBL/GenBank/DDBJ whole genome shotgun (WGS) entry which is preliminary data.</text>
</comment>
<evidence type="ECO:0000313" key="2">
    <source>
        <dbReference type="EMBL" id="KAD4178834.1"/>
    </source>
</evidence>
<feature type="compositionally biased region" description="Polar residues" evidence="1">
    <location>
        <begin position="1"/>
        <end position="10"/>
    </location>
</feature>
<evidence type="ECO:0000313" key="3">
    <source>
        <dbReference type="Proteomes" id="UP000326396"/>
    </source>
</evidence>